<dbReference type="OrthoDB" id="5758272at2"/>
<sequence length="332" mass="37372">MPSYAVSESERRTQARLSVQIPVQLQDARQKSVYTATLMDLSWGGALCQTATELPIASEQSIWLRLPWTGKETIDIEAVLLRQKALESNRYMLALRFQRLSIFNQTRLEKLLGQLQGTNEQDTQHAANPLVATLEVQIQTVGEWRGALSEIAKGQLQIASPLTLTAGQSAALQFNGVPTRAQVRLRARVLESIEMPRQRGSLERLYRITLAFEHPLKVLQQWAEWLLNQFVVVDNSTQSSVASAATGIIPARVVLTRTENSALEIGFPETLDYLMTVWGNINAFETIFQRLTFGDLGLNVEWTPEAWAELQFLQDIHDRAYGLSNARLSPWL</sequence>
<dbReference type="InterPro" id="IPR009875">
    <property type="entry name" value="PilZ_domain"/>
</dbReference>
<proteinExistence type="predicted"/>
<dbReference type="AlphaFoldDB" id="A0A1H3HC77"/>
<dbReference type="GO" id="GO:0035438">
    <property type="term" value="F:cyclic-di-GMP binding"/>
    <property type="evidence" value="ECO:0007669"/>
    <property type="project" value="InterPro"/>
</dbReference>
<reference evidence="3" key="1">
    <citation type="submission" date="2016-10" db="EMBL/GenBank/DDBJ databases">
        <authorList>
            <person name="Varghese N."/>
            <person name="Submissions S."/>
        </authorList>
    </citation>
    <scope>NUCLEOTIDE SEQUENCE [LARGE SCALE GENOMIC DNA]</scope>
    <source>
        <strain evidence="3">DSM 173</strain>
    </source>
</reference>
<dbReference type="Pfam" id="PF07238">
    <property type="entry name" value="PilZ"/>
    <property type="match status" value="1"/>
</dbReference>
<evidence type="ECO:0000313" key="3">
    <source>
        <dbReference type="Proteomes" id="UP000198672"/>
    </source>
</evidence>
<dbReference type="Gene3D" id="2.40.10.220">
    <property type="entry name" value="predicted glycosyltransferase like domains"/>
    <property type="match status" value="1"/>
</dbReference>
<feature type="domain" description="PilZ" evidence="1">
    <location>
        <begin position="10"/>
        <end position="112"/>
    </location>
</feature>
<dbReference type="Proteomes" id="UP000198672">
    <property type="component" value="Unassembled WGS sequence"/>
</dbReference>
<dbReference type="RefSeq" id="WP_091334328.1">
    <property type="nucleotide sequence ID" value="NZ_FNOW01000031.1"/>
</dbReference>
<dbReference type="STRING" id="61595.SAMN05421644_13122"/>
<evidence type="ECO:0000259" key="1">
    <source>
        <dbReference type="Pfam" id="PF07238"/>
    </source>
</evidence>
<dbReference type="SUPFAM" id="SSF141371">
    <property type="entry name" value="PilZ domain-like"/>
    <property type="match status" value="1"/>
</dbReference>
<gene>
    <name evidence="2" type="ORF">SAMN05421644_13122</name>
</gene>
<name>A0A1H3HC77_ALLWA</name>
<keyword evidence="3" id="KW-1185">Reference proteome</keyword>
<evidence type="ECO:0000313" key="2">
    <source>
        <dbReference type="EMBL" id="SDY12239.1"/>
    </source>
</evidence>
<accession>A0A1H3HC77</accession>
<protein>
    <submittedName>
        <fullName evidence="2">PilZ domain-containing protein</fullName>
    </submittedName>
</protein>
<dbReference type="EMBL" id="FNOW01000031">
    <property type="protein sequence ID" value="SDY12239.1"/>
    <property type="molecule type" value="Genomic_DNA"/>
</dbReference>
<organism evidence="2 3">
    <name type="scientific">Allochromatium warmingii</name>
    <name type="common">Chromatium warmingii</name>
    <dbReference type="NCBI Taxonomy" id="61595"/>
    <lineage>
        <taxon>Bacteria</taxon>
        <taxon>Pseudomonadati</taxon>
        <taxon>Pseudomonadota</taxon>
        <taxon>Gammaproteobacteria</taxon>
        <taxon>Chromatiales</taxon>
        <taxon>Chromatiaceae</taxon>
        <taxon>Allochromatium</taxon>
    </lineage>
</organism>